<evidence type="ECO:0000313" key="5">
    <source>
        <dbReference type="Proteomes" id="UP000696280"/>
    </source>
</evidence>
<protein>
    <recommendedName>
        <fullName evidence="3">Carboxylesterase type B domain-containing protein</fullName>
    </recommendedName>
</protein>
<dbReference type="OrthoDB" id="408631at2759"/>
<feature type="signal peptide" evidence="2">
    <location>
        <begin position="1"/>
        <end position="18"/>
    </location>
</feature>
<feature type="chain" id="PRO_5040196396" description="Carboxylesterase type B domain-containing protein" evidence="2">
    <location>
        <begin position="19"/>
        <end position="556"/>
    </location>
</feature>
<dbReference type="Proteomes" id="UP000696280">
    <property type="component" value="Unassembled WGS sequence"/>
</dbReference>
<name>A0A9N9Q012_9HELO</name>
<dbReference type="Gene3D" id="3.40.50.1820">
    <property type="entry name" value="alpha/beta hydrolase"/>
    <property type="match status" value="2"/>
</dbReference>
<reference evidence="4" key="1">
    <citation type="submission" date="2021-07" db="EMBL/GenBank/DDBJ databases">
        <authorList>
            <person name="Durling M."/>
        </authorList>
    </citation>
    <scope>NUCLEOTIDE SEQUENCE</scope>
</reference>
<feature type="compositionally biased region" description="Polar residues" evidence="1">
    <location>
        <begin position="104"/>
        <end position="135"/>
    </location>
</feature>
<organism evidence="4 5">
    <name type="scientific">Hymenoscyphus fraxineus</name>
    <dbReference type="NCBI Taxonomy" id="746836"/>
    <lineage>
        <taxon>Eukaryota</taxon>
        <taxon>Fungi</taxon>
        <taxon>Dikarya</taxon>
        <taxon>Ascomycota</taxon>
        <taxon>Pezizomycotina</taxon>
        <taxon>Leotiomycetes</taxon>
        <taxon>Helotiales</taxon>
        <taxon>Helotiaceae</taxon>
        <taxon>Hymenoscyphus</taxon>
    </lineage>
</organism>
<evidence type="ECO:0000256" key="1">
    <source>
        <dbReference type="SAM" id="MobiDB-lite"/>
    </source>
</evidence>
<sequence>MKPTIFSIVALFAEVIVSQLTIETTTGIFTGLVDPNFPNTRQFRAIPFAEPPVVSRRWLPPKRLTPSTEHHYATRFPPSCPQFVTAEPSFYNSNLSEGNLIYNGNQNAPPMSSGNIPQNIPRNDSPSPNTLSIDSSGLVGEATSEDCLYLAIWTPTLNAKQTNTNDGGLPVLFFMTGGGFIMGGIDIPWQMPTSWVDRSQSHIVVTINYRVNIFGFPNARGLKNGEQNLGILDQRMALEWIRDNIAAFGGDPTRITQWGRSAGALSADIHAYAFHDDPIAQGYYLNSGNAFTYTPFMDPTHSNFTYLARQMGCDSVYVDKEEEAVAELECMRQKSFIQISNFYGNYYDSGVEPWISFSLVPDDIIVFSNYTARAEEGKLARVPTIISSTSNEYSTLVDWPLGNLTAGPDQSVVTAYDIQVACKWFDSIVYRNKLDVPVFAFQTAGQFPNLNYYSWLGAYHASDIPLVFGTYELLDGVAPTTDFQIQNSKSIQDHIFAFMNDPYHGPQMLGWNPIVASEPNLGDMIRFGSDGKVWQPIHGVDVFGVCVGFGEYDPFP</sequence>
<evidence type="ECO:0000256" key="2">
    <source>
        <dbReference type="SAM" id="SignalP"/>
    </source>
</evidence>
<keyword evidence="5" id="KW-1185">Reference proteome</keyword>
<evidence type="ECO:0000313" key="4">
    <source>
        <dbReference type="EMBL" id="CAG8961985.1"/>
    </source>
</evidence>
<proteinExistence type="predicted"/>
<dbReference type="Pfam" id="PF00135">
    <property type="entry name" value="COesterase"/>
    <property type="match status" value="1"/>
</dbReference>
<comment type="caution">
    <text evidence="4">The sequence shown here is derived from an EMBL/GenBank/DDBJ whole genome shotgun (WGS) entry which is preliminary data.</text>
</comment>
<gene>
    <name evidence="4" type="ORF">HYFRA_00014030</name>
</gene>
<dbReference type="InterPro" id="IPR029058">
    <property type="entry name" value="AB_hydrolase_fold"/>
</dbReference>
<dbReference type="SUPFAM" id="SSF53474">
    <property type="entry name" value="alpha/beta-Hydrolases"/>
    <property type="match status" value="1"/>
</dbReference>
<dbReference type="PANTHER" id="PTHR11559">
    <property type="entry name" value="CARBOXYLESTERASE"/>
    <property type="match status" value="1"/>
</dbReference>
<accession>A0A9N9Q012</accession>
<keyword evidence="2" id="KW-0732">Signal</keyword>
<feature type="domain" description="Carboxylesterase type B" evidence="3">
    <location>
        <begin position="20"/>
        <end position="398"/>
    </location>
</feature>
<dbReference type="EMBL" id="CAJVRL010000122">
    <property type="protein sequence ID" value="CAG8961985.1"/>
    <property type="molecule type" value="Genomic_DNA"/>
</dbReference>
<dbReference type="InterPro" id="IPR050309">
    <property type="entry name" value="Type-B_Carboxylest/Lipase"/>
</dbReference>
<dbReference type="AlphaFoldDB" id="A0A9N9Q012"/>
<dbReference type="InterPro" id="IPR002018">
    <property type="entry name" value="CarbesteraseB"/>
</dbReference>
<feature type="region of interest" description="Disordered" evidence="1">
    <location>
        <begin position="104"/>
        <end position="136"/>
    </location>
</feature>
<evidence type="ECO:0000259" key="3">
    <source>
        <dbReference type="Pfam" id="PF00135"/>
    </source>
</evidence>